<feature type="signal peptide" evidence="1">
    <location>
        <begin position="1"/>
        <end position="22"/>
    </location>
</feature>
<dbReference type="EMBL" id="WTYE01000001">
    <property type="protein sequence ID" value="MXP31763.1"/>
    <property type="molecule type" value="Genomic_DNA"/>
</dbReference>
<name>A0A845ARD9_9SPHN</name>
<keyword evidence="1" id="KW-0732">Signal</keyword>
<organism evidence="2 3">
    <name type="scientific">Parerythrobacter jejuensis</name>
    <dbReference type="NCBI Taxonomy" id="795812"/>
    <lineage>
        <taxon>Bacteria</taxon>
        <taxon>Pseudomonadati</taxon>
        <taxon>Pseudomonadota</taxon>
        <taxon>Alphaproteobacteria</taxon>
        <taxon>Sphingomonadales</taxon>
        <taxon>Erythrobacteraceae</taxon>
        <taxon>Parerythrobacter</taxon>
    </lineage>
</organism>
<reference evidence="2 3" key="1">
    <citation type="submission" date="2019-12" db="EMBL/GenBank/DDBJ databases">
        <title>Genomic-based taxomic classification of the family Erythrobacteraceae.</title>
        <authorList>
            <person name="Xu L."/>
        </authorList>
    </citation>
    <scope>NUCLEOTIDE SEQUENCE [LARGE SCALE GENOMIC DNA]</scope>
    <source>
        <strain evidence="2 3">JCM 16677</strain>
    </source>
</reference>
<comment type="caution">
    <text evidence="2">The sequence shown here is derived from an EMBL/GenBank/DDBJ whole genome shotgun (WGS) entry which is preliminary data.</text>
</comment>
<dbReference type="AlphaFoldDB" id="A0A845ARD9"/>
<sequence>MSVRTLFLAALAASATTIPAYAQDGGTGEEIVVTGRSLDDTAKALADCLARNCPPEEDIKATLDHAENLLVAGEYKDSRDTLRKSIGRNDKHGRKLPVAVAGLQRAYSRVSEQLGEGKDFQLATLDMRDTLRKGLGRDDPRALVADVTVGDSRVKLGDDNGAERIYRRVEKRAMELNYPRVAMFARLRLALLDNARFTVTGLESERRSMIEKLEDIRDNPIAGGEEFTLVAEVMLARLDRSQGNEDKTDALVKRFAERGGVTSPVLLFSEPLFSRADRDRENTRAGSAAARLTTLNQDEPRWADIGFWINADGRIEDYEVLRSEGQTDWLKQVERHIKSRRYAPVSDKAATPGFYMIERYSAVARFADNVTGTRLRRRDPVLRIERLDLTPENYSRPIVEQPAES</sequence>
<gene>
    <name evidence="2" type="ORF">GRI94_07995</name>
</gene>
<proteinExistence type="predicted"/>
<evidence type="ECO:0000313" key="2">
    <source>
        <dbReference type="EMBL" id="MXP31763.1"/>
    </source>
</evidence>
<protein>
    <submittedName>
        <fullName evidence="2">Uncharacterized protein</fullName>
    </submittedName>
</protein>
<dbReference type="SUPFAM" id="SSF74653">
    <property type="entry name" value="TolA/TonB C-terminal domain"/>
    <property type="match status" value="1"/>
</dbReference>
<feature type="chain" id="PRO_5032860791" evidence="1">
    <location>
        <begin position="23"/>
        <end position="405"/>
    </location>
</feature>
<dbReference type="OrthoDB" id="7405733at2"/>
<dbReference type="Proteomes" id="UP000446786">
    <property type="component" value="Unassembled WGS sequence"/>
</dbReference>
<dbReference type="RefSeq" id="WP_160779174.1">
    <property type="nucleotide sequence ID" value="NZ_BAAAZF010000001.1"/>
</dbReference>
<evidence type="ECO:0000313" key="3">
    <source>
        <dbReference type="Proteomes" id="UP000446786"/>
    </source>
</evidence>
<keyword evidence="3" id="KW-1185">Reference proteome</keyword>
<evidence type="ECO:0000256" key="1">
    <source>
        <dbReference type="SAM" id="SignalP"/>
    </source>
</evidence>
<accession>A0A845ARD9</accession>